<evidence type="ECO:0000313" key="1">
    <source>
        <dbReference type="EMBL" id="MEQ2297773.1"/>
    </source>
</evidence>
<accession>A0ABV0YV65</accession>
<reference evidence="1 2" key="1">
    <citation type="submission" date="2021-06" db="EMBL/GenBank/DDBJ databases">
        <authorList>
            <person name="Palmer J.M."/>
        </authorList>
    </citation>
    <scope>NUCLEOTIDE SEQUENCE [LARGE SCALE GENOMIC DNA]</scope>
    <source>
        <strain evidence="1 2">AS_MEX2019</strain>
        <tissue evidence="1">Muscle</tissue>
    </source>
</reference>
<keyword evidence="2" id="KW-1185">Reference proteome</keyword>
<protein>
    <submittedName>
        <fullName evidence="1">Uncharacterized protein</fullName>
    </submittedName>
</protein>
<evidence type="ECO:0000313" key="2">
    <source>
        <dbReference type="Proteomes" id="UP001469553"/>
    </source>
</evidence>
<sequence>MRTFLHARQCISRCCALQDVYISALHVFSLLLLQSAEFLQKALCCPGFLHNAILWYLSVLQLFLTGDTYTALPEKKVEPSQILKDTKQFVMSLISQAPPAALSSSQLRQVTHSTSTPASHLSCFHNTDSPSSLLPVWSWWVYESSWCVSVQT</sequence>
<name>A0ABV0YV65_9TELE</name>
<gene>
    <name evidence="1" type="ORF">AMECASPLE_038084</name>
</gene>
<dbReference type="EMBL" id="JAHRIP010044416">
    <property type="protein sequence ID" value="MEQ2297773.1"/>
    <property type="molecule type" value="Genomic_DNA"/>
</dbReference>
<proteinExistence type="predicted"/>
<dbReference type="Proteomes" id="UP001469553">
    <property type="component" value="Unassembled WGS sequence"/>
</dbReference>
<organism evidence="1 2">
    <name type="scientific">Ameca splendens</name>
    <dbReference type="NCBI Taxonomy" id="208324"/>
    <lineage>
        <taxon>Eukaryota</taxon>
        <taxon>Metazoa</taxon>
        <taxon>Chordata</taxon>
        <taxon>Craniata</taxon>
        <taxon>Vertebrata</taxon>
        <taxon>Euteleostomi</taxon>
        <taxon>Actinopterygii</taxon>
        <taxon>Neopterygii</taxon>
        <taxon>Teleostei</taxon>
        <taxon>Neoteleostei</taxon>
        <taxon>Acanthomorphata</taxon>
        <taxon>Ovalentaria</taxon>
        <taxon>Atherinomorphae</taxon>
        <taxon>Cyprinodontiformes</taxon>
        <taxon>Goodeidae</taxon>
        <taxon>Ameca</taxon>
    </lineage>
</organism>
<comment type="caution">
    <text evidence="1">The sequence shown here is derived from an EMBL/GenBank/DDBJ whole genome shotgun (WGS) entry which is preliminary data.</text>
</comment>